<dbReference type="Proteomes" id="UP000622317">
    <property type="component" value="Unassembled WGS sequence"/>
</dbReference>
<keyword evidence="1" id="KW-0175">Coiled coil</keyword>
<evidence type="ECO:0000313" key="3">
    <source>
        <dbReference type="Proteomes" id="UP000622317"/>
    </source>
</evidence>
<comment type="caution">
    <text evidence="2">The sequence shown here is derived from an EMBL/GenBank/DDBJ whole genome shotgun (WGS) entry which is preliminary data.</text>
</comment>
<dbReference type="AlphaFoldDB" id="A0A927F690"/>
<reference evidence="2" key="1">
    <citation type="submission" date="2020-09" db="EMBL/GenBank/DDBJ databases">
        <title>Pelagicoccus enzymogenes sp. nov. with an EPS production, isolated from marine sediment.</title>
        <authorList>
            <person name="Feng X."/>
        </authorList>
    </citation>
    <scope>NUCLEOTIDE SEQUENCE</scope>
    <source>
        <strain evidence="2">NFK12</strain>
    </source>
</reference>
<evidence type="ECO:0000256" key="1">
    <source>
        <dbReference type="SAM" id="Coils"/>
    </source>
</evidence>
<protein>
    <submittedName>
        <fullName evidence="2">Uncharacterized protein</fullName>
    </submittedName>
</protein>
<name>A0A927F690_9BACT</name>
<organism evidence="2 3">
    <name type="scientific">Pelagicoccus enzymogenes</name>
    <dbReference type="NCBI Taxonomy" id="2773457"/>
    <lineage>
        <taxon>Bacteria</taxon>
        <taxon>Pseudomonadati</taxon>
        <taxon>Verrucomicrobiota</taxon>
        <taxon>Opitutia</taxon>
        <taxon>Puniceicoccales</taxon>
        <taxon>Pelagicoccaceae</taxon>
        <taxon>Pelagicoccus</taxon>
    </lineage>
</organism>
<keyword evidence="3" id="KW-1185">Reference proteome</keyword>
<sequence>MISSRTAKTFWLLPVFVATLFAIRIVETPKFQLAAEQVSSIADRSPLQATSLPQKTNEEAEIQSLQEEITALAQRVEKRERVLAQRKKEQQYTQADSISHAGLTPEQWSHKGFDTPFESIETLIYSAASGDLETMKTSLVYSPECEALAKRMFESLPLSVREEQGSFASIMAMMTIDQVPLAKARLHAFKEITDEAREVFMVFTSNLDSPKSIKLDLIQMPDQTWKALVPPQAVHAYADKLGIEFREN</sequence>
<dbReference type="RefSeq" id="WP_191615125.1">
    <property type="nucleotide sequence ID" value="NZ_JACYFG010000002.1"/>
</dbReference>
<evidence type="ECO:0000313" key="2">
    <source>
        <dbReference type="EMBL" id="MBD5777996.1"/>
    </source>
</evidence>
<feature type="coiled-coil region" evidence="1">
    <location>
        <begin position="55"/>
        <end position="82"/>
    </location>
</feature>
<dbReference type="EMBL" id="JACYFG010000002">
    <property type="protein sequence ID" value="MBD5777996.1"/>
    <property type="molecule type" value="Genomic_DNA"/>
</dbReference>
<gene>
    <name evidence="2" type="ORF">IEN85_00620</name>
</gene>
<proteinExistence type="predicted"/>
<accession>A0A927F690</accession>